<organism evidence="1 2">
    <name type="scientific">Calothrix parasitica NIES-267</name>
    <dbReference type="NCBI Taxonomy" id="1973488"/>
    <lineage>
        <taxon>Bacteria</taxon>
        <taxon>Bacillati</taxon>
        <taxon>Cyanobacteriota</taxon>
        <taxon>Cyanophyceae</taxon>
        <taxon>Nostocales</taxon>
        <taxon>Calotrichaceae</taxon>
        <taxon>Calothrix</taxon>
    </lineage>
</organism>
<sequence>MLIWKTNSFDIKIASVRYRCLLPSRYLELNGYKSCFYAGNNPINFKDKSDSDVLIFVKSFTPYDLSLAKKAKEAGVPVILDICDNIFIDEYVSKCQFKHSEVFKQMSEVASAIVTTGVALKDTIETQVNSSVPIFIIPDANEAVEDIKYALYIGKLGRWLRLFSYKPVSTVDIIRNSLLVKLKFIQKYYKKNRKAISNRIKDNYRKLQIDLNKYKKATKTFSKKLIKLAYFHKYLHYIKKTKNILLHNQNNRYVTSELATSTIPLQKPTINQVNLIGNVNESPLTVNNHAKDNCKTIIWFGNHGAAYGNFGMLNLLDIVEPLIKISKEINFRLLVVSNNYKKYCKYIQPLPFHTDYMEWDLFSIYENISQSDVVIIPNSQCAFSICKSANRAILSLSLGTPVVATKTPALEDLEECIIFDDWEKGLKAYLSDEQLVDSDMKKAKSIINSNYSGEAVANRWLNLIEQVTGG</sequence>
<dbReference type="SUPFAM" id="SSF53756">
    <property type="entry name" value="UDP-Glycosyltransferase/glycogen phosphorylase"/>
    <property type="match status" value="1"/>
</dbReference>
<protein>
    <submittedName>
        <fullName evidence="1">Uncharacterized protein</fullName>
    </submittedName>
</protein>
<accession>A0A1Z4LID5</accession>
<evidence type="ECO:0000313" key="2">
    <source>
        <dbReference type="Proteomes" id="UP000218418"/>
    </source>
</evidence>
<gene>
    <name evidence="1" type="ORF">NIES267_04600</name>
</gene>
<evidence type="ECO:0000313" key="1">
    <source>
        <dbReference type="EMBL" id="BAY80995.1"/>
    </source>
</evidence>
<keyword evidence="2" id="KW-1185">Reference proteome</keyword>
<dbReference type="Proteomes" id="UP000218418">
    <property type="component" value="Chromosome"/>
</dbReference>
<reference evidence="1 2" key="1">
    <citation type="submission" date="2017-06" db="EMBL/GenBank/DDBJ databases">
        <title>Genome sequencing of cyanobaciteial culture collection at National Institute for Environmental Studies (NIES).</title>
        <authorList>
            <person name="Hirose Y."/>
            <person name="Shimura Y."/>
            <person name="Fujisawa T."/>
            <person name="Nakamura Y."/>
            <person name="Kawachi M."/>
        </authorList>
    </citation>
    <scope>NUCLEOTIDE SEQUENCE [LARGE SCALE GENOMIC DNA]</scope>
    <source>
        <strain evidence="1 2">NIES-267</strain>
    </source>
</reference>
<dbReference type="OrthoDB" id="581374at2"/>
<proteinExistence type="predicted"/>
<dbReference type="AlphaFoldDB" id="A0A1Z4LID5"/>
<name>A0A1Z4LID5_9CYAN</name>
<dbReference type="Gene3D" id="3.40.50.2000">
    <property type="entry name" value="Glycogen Phosphorylase B"/>
    <property type="match status" value="1"/>
</dbReference>
<dbReference type="EMBL" id="AP018227">
    <property type="protein sequence ID" value="BAY80995.1"/>
    <property type="molecule type" value="Genomic_DNA"/>
</dbReference>